<gene>
    <name evidence="1" type="ORF">BH720_003400</name>
</gene>
<evidence type="ECO:0000313" key="1">
    <source>
        <dbReference type="EMBL" id="XPM64951.1"/>
    </source>
</evidence>
<reference evidence="1 2" key="1">
    <citation type="journal article" date="2016" name="Genome Announc.">
        <title>Draft Genome Sequence of the Thermotolerant Cyanobacterium Desertifilum sp. IPPAS B-1220.</title>
        <authorList>
            <person name="Mironov K.S."/>
            <person name="Sinetova M.A."/>
            <person name="Bolatkhan K."/>
            <person name="Zayadan B.K."/>
            <person name="Ustinova V.V."/>
            <person name="Kupriyanova E.V."/>
            <person name="Skrypnik A.N."/>
            <person name="Gogoleva N.E."/>
            <person name="Gogolev Y.V."/>
            <person name="Los D.A."/>
        </authorList>
    </citation>
    <scope>NUCLEOTIDE SEQUENCE [LARGE SCALE GENOMIC DNA]</scope>
    <source>
        <strain evidence="1 2">IPPAS B-1220</strain>
    </source>
</reference>
<sequence length="126" mass="14665">MVVESVDPQWISILGMHIRDTCFADNYVNSYRNGRIQTTSDIYNGTLQDCHAHFLSHFQVRANLVVPILQTLPEVNDLQRNHLWGLLIAHQCCGTRQWHEAEVELVQQLYYPFSDRYSTIRTLSTT</sequence>
<dbReference type="EMBL" id="CP182909">
    <property type="protein sequence ID" value="XPM64951.1"/>
    <property type="molecule type" value="Genomic_DNA"/>
</dbReference>
<protein>
    <submittedName>
        <fullName evidence="1">GAF domain-containing protein</fullName>
    </submittedName>
</protein>
<name>A0ACD5GYE3_9CYAN</name>
<proteinExistence type="predicted"/>
<dbReference type="Proteomes" id="UP000095472">
    <property type="component" value="Chromosome"/>
</dbReference>
<organism evidence="1 2">
    <name type="scientific">Desertifilum tharense IPPAS B-1220</name>
    <dbReference type="NCBI Taxonomy" id="1781255"/>
    <lineage>
        <taxon>Bacteria</taxon>
        <taxon>Bacillati</taxon>
        <taxon>Cyanobacteriota</taxon>
        <taxon>Cyanophyceae</taxon>
        <taxon>Desertifilales</taxon>
        <taxon>Desertifilaceae</taxon>
        <taxon>Desertifilum</taxon>
    </lineage>
</organism>
<keyword evidence="2" id="KW-1185">Reference proteome</keyword>
<evidence type="ECO:0000313" key="2">
    <source>
        <dbReference type="Proteomes" id="UP000095472"/>
    </source>
</evidence>
<accession>A0ACD5GYE3</accession>